<dbReference type="Proteomes" id="UP000249782">
    <property type="component" value="Unassembled WGS sequence"/>
</dbReference>
<protein>
    <submittedName>
        <fullName evidence="1">Uncharacterized protein</fullName>
    </submittedName>
</protein>
<evidence type="ECO:0000313" key="2">
    <source>
        <dbReference type="Proteomes" id="UP000249782"/>
    </source>
</evidence>
<name>A0A328P8C5_9EURY</name>
<sequence length="59" mass="6592">MESKTEWCKTAKILVTVACCLSILLMRGIWALTLLGEVSGINGEFRQIIHKIFLSIAKI</sequence>
<reference evidence="1 2" key="1">
    <citation type="submission" date="2018-06" db="EMBL/GenBank/DDBJ databases">
        <title>Draft genome sequence of hyperthermophilic methanogen Methanothermobacter tenebrarum sp. MCM-B 1447.</title>
        <authorList>
            <person name="Pore S.D."/>
            <person name="Dagar S."/>
            <person name="Dhakephalkar P.K."/>
        </authorList>
    </citation>
    <scope>NUCLEOTIDE SEQUENCE [LARGE SCALE GENOMIC DNA]</scope>
    <source>
        <strain evidence="1 2">MCM B 1447</strain>
    </source>
</reference>
<gene>
    <name evidence="1" type="ORF">DPC56_07035</name>
</gene>
<organism evidence="1 2">
    <name type="scientific">Methanothermobacter tenebrarum</name>
    <dbReference type="NCBI Taxonomy" id="680118"/>
    <lineage>
        <taxon>Archaea</taxon>
        <taxon>Methanobacteriati</taxon>
        <taxon>Methanobacteriota</taxon>
        <taxon>Methanomada group</taxon>
        <taxon>Methanobacteria</taxon>
        <taxon>Methanobacteriales</taxon>
        <taxon>Methanobacteriaceae</taxon>
        <taxon>Methanothermobacter</taxon>
    </lineage>
</organism>
<accession>A0A328P8C5</accession>
<dbReference type="EMBL" id="QLOE01000010">
    <property type="protein sequence ID" value="RAO78608.1"/>
    <property type="molecule type" value="Genomic_DNA"/>
</dbReference>
<keyword evidence="2" id="KW-1185">Reference proteome</keyword>
<evidence type="ECO:0000313" key="1">
    <source>
        <dbReference type="EMBL" id="RAO78608.1"/>
    </source>
</evidence>
<dbReference type="AlphaFoldDB" id="A0A328P8C5"/>
<comment type="caution">
    <text evidence="1">The sequence shown here is derived from an EMBL/GenBank/DDBJ whole genome shotgun (WGS) entry which is preliminary data.</text>
</comment>
<proteinExistence type="predicted"/>